<dbReference type="FunCoup" id="A0A067QXA8">
    <property type="interactions" value="3"/>
</dbReference>
<name>A0A067QXA8_ZOONE</name>
<dbReference type="InterPro" id="IPR050578">
    <property type="entry name" value="MARVEL-CKLF_proteins"/>
</dbReference>
<comment type="subcellular location">
    <subcellularLocation>
        <location evidence="1">Membrane</location>
        <topology evidence="1">Multi-pass membrane protein</topology>
    </subcellularLocation>
</comment>
<dbReference type="AlphaFoldDB" id="A0A067QXA8"/>
<keyword evidence="3 6" id="KW-1133">Transmembrane helix</keyword>
<evidence type="ECO:0000256" key="4">
    <source>
        <dbReference type="ARBA" id="ARBA00023136"/>
    </source>
</evidence>
<dbReference type="PANTHER" id="PTHR22776">
    <property type="entry name" value="MARVEL-CONTAINING POTENTIAL LIPID RAFT-ASSOCIATED PROTEIN"/>
    <property type="match status" value="1"/>
</dbReference>
<keyword evidence="2 5" id="KW-0812">Transmembrane</keyword>
<evidence type="ECO:0000313" key="9">
    <source>
        <dbReference type="Proteomes" id="UP000027135"/>
    </source>
</evidence>
<dbReference type="PROSITE" id="PS51225">
    <property type="entry name" value="MARVEL"/>
    <property type="match status" value="1"/>
</dbReference>
<dbReference type="OrthoDB" id="6481667at2759"/>
<keyword evidence="4 5" id="KW-0472">Membrane</keyword>
<dbReference type="EMBL" id="KK852904">
    <property type="protein sequence ID" value="KDR14018.1"/>
    <property type="molecule type" value="Genomic_DNA"/>
</dbReference>
<protein>
    <recommendedName>
        <fullName evidence="7">MARVEL domain-containing protein</fullName>
    </recommendedName>
</protein>
<evidence type="ECO:0000256" key="2">
    <source>
        <dbReference type="ARBA" id="ARBA00022692"/>
    </source>
</evidence>
<sequence length="169" mass="18343">MMSHSVTISRTTTTTTSTAIILNTGYLKTGAGLLKLAEMILGCVCVGLVAAYVNNNSYRVNPIYFTQVLFFLLIATAFLITTTCLLLSSLLSFLTASMIHKTLFEVIYHVVAFALYLAAGIVLLVEIKDHDRSQYYNAYLAAAIIGLVNAALYLLSTILAIRTYKGAGL</sequence>
<dbReference type="Pfam" id="PF01284">
    <property type="entry name" value="MARVEL"/>
    <property type="match status" value="1"/>
</dbReference>
<feature type="transmembrane region" description="Helical" evidence="6">
    <location>
        <begin position="139"/>
        <end position="161"/>
    </location>
</feature>
<dbReference type="Proteomes" id="UP000027135">
    <property type="component" value="Unassembled WGS sequence"/>
</dbReference>
<feature type="transmembrane region" description="Helical" evidence="6">
    <location>
        <begin position="65"/>
        <end position="94"/>
    </location>
</feature>
<feature type="transmembrane region" description="Helical" evidence="6">
    <location>
        <begin position="33"/>
        <end position="53"/>
    </location>
</feature>
<feature type="transmembrane region" description="Helical" evidence="6">
    <location>
        <begin position="106"/>
        <end position="127"/>
    </location>
</feature>
<evidence type="ECO:0000259" key="7">
    <source>
        <dbReference type="PROSITE" id="PS51225"/>
    </source>
</evidence>
<evidence type="ECO:0000313" key="8">
    <source>
        <dbReference type="EMBL" id="KDR14018.1"/>
    </source>
</evidence>
<evidence type="ECO:0000256" key="6">
    <source>
        <dbReference type="SAM" id="Phobius"/>
    </source>
</evidence>
<dbReference type="InterPro" id="IPR008253">
    <property type="entry name" value="Marvel"/>
</dbReference>
<dbReference type="PANTHER" id="PTHR22776:SF92">
    <property type="entry name" value="LD04844P"/>
    <property type="match status" value="1"/>
</dbReference>
<organism evidence="8 9">
    <name type="scientific">Zootermopsis nevadensis</name>
    <name type="common">Dampwood termite</name>
    <dbReference type="NCBI Taxonomy" id="136037"/>
    <lineage>
        <taxon>Eukaryota</taxon>
        <taxon>Metazoa</taxon>
        <taxon>Ecdysozoa</taxon>
        <taxon>Arthropoda</taxon>
        <taxon>Hexapoda</taxon>
        <taxon>Insecta</taxon>
        <taxon>Pterygota</taxon>
        <taxon>Neoptera</taxon>
        <taxon>Polyneoptera</taxon>
        <taxon>Dictyoptera</taxon>
        <taxon>Blattodea</taxon>
        <taxon>Blattoidea</taxon>
        <taxon>Termitoidae</taxon>
        <taxon>Termopsidae</taxon>
        <taxon>Zootermopsis</taxon>
    </lineage>
</organism>
<evidence type="ECO:0000256" key="5">
    <source>
        <dbReference type="PROSITE-ProRule" id="PRU00581"/>
    </source>
</evidence>
<dbReference type="InParanoid" id="A0A067QXA8"/>
<dbReference type="eggNOG" id="KOG4788">
    <property type="taxonomic scope" value="Eukaryota"/>
</dbReference>
<dbReference type="OMA" id="RDVKHDG"/>
<evidence type="ECO:0000256" key="3">
    <source>
        <dbReference type="ARBA" id="ARBA00022989"/>
    </source>
</evidence>
<feature type="domain" description="MARVEL" evidence="7">
    <location>
        <begin position="26"/>
        <end position="165"/>
    </location>
</feature>
<gene>
    <name evidence="8" type="ORF">L798_11677</name>
</gene>
<evidence type="ECO:0000256" key="1">
    <source>
        <dbReference type="ARBA" id="ARBA00004141"/>
    </source>
</evidence>
<reference evidence="8 9" key="1">
    <citation type="journal article" date="2014" name="Nat. Commun.">
        <title>Molecular traces of alternative social organization in a termite genome.</title>
        <authorList>
            <person name="Terrapon N."/>
            <person name="Li C."/>
            <person name="Robertson H.M."/>
            <person name="Ji L."/>
            <person name="Meng X."/>
            <person name="Booth W."/>
            <person name="Chen Z."/>
            <person name="Childers C.P."/>
            <person name="Glastad K.M."/>
            <person name="Gokhale K."/>
            <person name="Gowin J."/>
            <person name="Gronenberg W."/>
            <person name="Hermansen R.A."/>
            <person name="Hu H."/>
            <person name="Hunt B.G."/>
            <person name="Huylmans A.K."/>
            <person name="Khalil S.M."/>
            <person name="Mitchell R.D."/>
            <person name="Munoz-Torres M.C."/>
            <person name="Mustard J.A."/>
            <person name="Pan H."/>
            <person name="Reese J.T."/>
            <person name="Scharf M.E."/>
            <person name="Sun F."/>
            <person name="Vogel H."/>
            <person name="Xiao J."/>
            <person name="Yang W."/>
            <person name="Yang Z."/>
            <person name="Yang Z."/>
            <person name="Zhou J."/>
            <person name="Zhu J."/>
            <person name="Brent C.S."/>
            <person name="Elsik C.G."/>
            <person name="Goodisman M.A."/>
            <person name="Liberles D.A."/>
            <person name="Roe R.M."/>
            <person name="Vargo E.L."/>
            <person name="Vilcinskas A."/>
            <person name="Wang J."/>
            <person name="Bornberg-Bauer E."/>
            <person name="Korb J."/>
            <person name="Zhang G."/>
            <person name="Liebig J."/>
        </authorList>
    </citation>
    <scope>NUCLEOTIDE SEQUENCE [LARGE SCALE GENOMIC DNA]</scope>
    <source>
        <tissue evidence="8">Whole organism</tissue>
    </source>
</reference>
<proteinExistence type="predicted"/>
<dbReference type="GO" id="GO:0016020">
    <property type="term" value="C:membrane"/>
    <property type="evidence" value="ECO:0007669"/>
    <property type="project" value="UniProtKB-SubCell"/>
</dbReference>
<accession>A0A067QXA8</accession>
<keyword evidence="9" id="KW-1185">Reference proteome</keyword>